<feature type="transmembrane region" description="Helical" evidence="1">
    <location>
        <begin position="74"/>
        <end position="97"/>
    </location>
</feature>
<evidence type="ECO:0000313" key="3">
    <source>
        <dbReference type="Proteomes" id="UP001451303"/>
    </source>
</evidence>
<proteinExistence type="predicted"/>
<accession>A0ABR3DQL6</accession>
<name>A0ABR3DQL6_NEUIN</name>
<keyword evidence="1" id="KW-0472">Membrane</keyword>
<evidence type="ECO:0000313" key="2">
    <source>
        <dbReference type="EMBL" id="KAL0474965.1"/>
    </source>
</evidence>
<keyword evidence="1" id="KW-1133">Transmembrane helix</keyword>
<reference evidence="2 3" key="1">
    <citation type="submission" date="2023-09" db="EMBL/GenBank/DDBJ databases">
        <title>Multi-omics analysis of a traditional fermented food reveals byproduct-associated fungal strains for waste-to-food upcycling.</title>
        <authorList>
            <consortium name="Lawrence Berkeley National Laboratory"/>
            <person name="Rekdal V.M."/>
            <person name="Villalobos-Escobedo J.M."/>
            <person name="Rodriguez-Valeron N."/>
            <person name="Garcia M.O."/>
            <person name="Vasquez D.P."/>
            <person name="Damayanti I."/>
            <person name="Sorensen P.M."/>
            <person name="Baidoo E.E."/>
            <person name="De Carvalho A.C."/>
            <person name="Riley R."/>
            <person name="Lipzen A."/>
            <person name="He G."/>
            <person name="Yan M."/>
            <person name="Haridas S."/>
            <person name="Daum C."/>
            <person name="Yoshinaga Y."/>
            <person name="Ng V."/>
            <person name="Grigoriev I.V."/>
            <person name="Munk R."/>
            <person name="Nuraida L."/>
            <person name="Wijaya C.H."/>
            <person name="Morales P.-C."/>
            <person name="Keasling J.D."/>
        </authorList>
    </citation>
    <scope>NUCLEOTIDE SEQUENCE [LARGE SCALE GENOMIC DNA]</scope>
    <source>
        <strain evidence="2 3">FGSC 2613</strain>
    </source>
</reference>
<sequence length="99" mass="10755">MLLAEQDALVSPCPAVSEFIAGAFQNLEYGYIQKHLGLLGAFDFLLGFCLAGMRRRGLVGNMGNQELTALGETVLGMSVHVILAFLFFPISSLYVHYGI</sequence>
<feature type="transmembrane region" description="Helical" evidence="1">
    <location>
        <begin position="36"/>
        <end position="53"/>
    </location>
</feature>
<keyword evidence="3" id="KW-1185">Reference proteome</keyword>
<gene>
    <name evidence="2" type="ORF">QR685DRAFT_29140</name>
</gene>
<keyword evidence="1" id="KW-0812">Transmembrane</keyword>
<organism evidence="2 3">
    <name type="scientific">Neurospora intermedia</name>
    <dbReference type="NCBI Taxonomy" id="5142"/>
    <lineage>
        <taxon>Eukaryota</taxon>
        <taxon>Fungi</taxon>
        <taxon>Dikarya</taxon>
        <taxon>Ascomycota</taxon>
        <taxon>Pezizomycotina</taxon>
        <taxon>Sordariomycetes</taxon>
        <taxon>Sordariomycetidae</taxon>
        <taxon>Sordariales</taxon>
        <taxon>Sordariaceae</taxon>
        <taxon>Neurospora</taxon>
    </lineage>
</organism>
<dbReference type="Proteomes" id="UP001451303">
    <property type="component" value="Unassembled WGS sequence"/>
</dbReference>
<protein>
    <submittedName>
        <fullName evidence="2">Uncharacterized protein</fullName>
    </submittedName>
</protein>
<comment type="caution">
    <text evidence="2">The sequence shown here is derived from an EMBL/GenBank/DDBJ whole genome shotgun (WGS) entry which is preliminary data.</text>
</comment>
<dbReference type="EMBL" id="JAVLET010000001">
    <property type="protein sequence ID" value="KAL0474965.1"/>
    <property type="molecule type" value="Genomic_DNA"/>
</dbReference>
<evidence type="ECO:0000256" key="1">
    <source>
        <dbReference type="SAM" id="Phobius"/>
    </source>
</evidence>